<keyword evidence="6 10" id="KW-0573">Peptidoglycan synthesis</keyword>
<dbReference type="Pfam" id="PF04101">
    <property type="entry name" value="Glyco_tran_28_C"/>
    <property type="match status" value="1"/>
</dbReference>
<sequence length="369" mass="37978">MPREPLVLLAAGGTGGHLFPAEALATELNRRGVPVELVTDPRALEYAGSFPARRVHSVASATFGSRAPLAMLASASKLGLGFAQGLNLMRSLKPSVIVGFGGYPSLPPLVAAQVLGVPTVVHEQNAVLGRANRVLVPRATRIATGFSRLVNAKAEIAAKAVHVGNPIRAAVLDAARAYEAVGETGRIRLLAFGGSQGARVMSEIVPPAVAQLDADLRARLSVVQQARAEDLTAAQAIYAAAGVEAEVAPFFRDLPVRMADAHLVVARSGASTVAELAAIGRPSILVPLPHSLDNDQLENARALQELGAATLVPQSEFTPATLAGLLTSLLANPARLHAQAAAASAYARPDAAARLADLVLSVGGITPAN</sequence>
<feature type="domain" description="Glycosyl transferase family 28 C-terminal" evidence="12">
    <location>
        <begin position="190"/>
        <end position="354"/>
    </location>
</feature>
<evidence type="ECO:0000256" key="6">
    <source>
        <dbReference type="ARBA" id="ARBA00022984"/>
    </source>
</evidence>
<keyword evidence="2 10" id="KW-0132">Cell division</keyword>
<feature type="binding site" evidence="10">
    <location>
        <position position="296"/>
    </location>
    <ligand>
        <name>UDP-N-acetyl-alpha-D-glucosamine</name>
        <dbReference type="ChEBI" id="CHEBI:57705"/>
    </ligand>
</feature>
<evidence type="ECO:0000256" key="2">
    <source>
        <dbReference type="ARBA" id="ARBA00022618"/>
    </source>
</evidence>
<comment type="similarity">
    <text evidence="10">Belongs to the glycosyltransferase 28 family. MurG subfamily.</text>
</comment>
<feature type="binding site" evidence="10">
    <location>
        <begin position="14"/>
        <end position="16"/>
    </location>
    <ligand>
        <name>UDP-N-acetyl-alpha-D-glucosamine</name>
        <dbReference type="ChEBI" id="CHEBI:57705"/>
    </ligand>
</feature>
<dbReference type="Gene3D" id="3.40.50.2000">
    <property type="entry name" value="Glycogen Phosphorylase B"/>
    <property type="match status" value="2"/>
</dbReference>
<feature type="binding site" evidence="10">
    <location>
        <position position="168"/>
    </location>
    <ligand>
        <name>UDP-N-acetyl-alpha-D-glucosamine</name>
        <dbReference type="ChEBI" id="CHEBI:57705"/>
    </ligand>
</feature>
<dbReference type="RefSeq" id="WP_319843704.1">
    <property type="nucleotide sequence ID" value="NZ_JAXAFJ010000002.1"/>
</dbReference>
<evidence type="ECO:0000313" key="14">
    <source>
        <dbReference type="Proteomes" id="UP001274321"/>
    </source>
</evidence>
<evidence type="ECO:0000256" key="5">
    <source>
        <dbReference type="ARBA" id="ARBA00022960"/>
    </source>
</evidence>
<dbReference type="GO" id="GO:0016757">
    <property type="term" value="F:glycosyltransferase activity"/>
    <property type="evidence" value="ECO:0007669"/>
    <property type="project" value="UniProtKB-KW"/>
</dbReference>
<comment type="caution">
    <text evidence="10">Lacks conserved residue(s) required for the propagation of feature annotation.</text>
</comment>
<keyword evidence="5 10" id="KW-0133">Cell shape</keyword>
<dbReference type="InterPro" id="IPR006009">
    <property type="entry name" value="GlcNAc_MurG"/>
</dbReference>
<keyword evidence="14" id="KW-1185">Reference proteome</keyword>
<evidence type="ECO:0000256" key="8">
    <source>
        <dbReference type="ARBA" id="ARBA00023306"/>
    </source>
</evidence>
<name>A0ABU4RL81_9HYPH</name>
<comment type="catalytic activity">
    <reaction evidence="10">
        <text>di-trans,octa-cis-undecaprenyl diphospho-N-acetyl-alpha-D-muramoyl-L-alanyl-D-glutamyl-meso-2,6-diaminopimeloyl-D-alanyl-D-alanine + UDP-N-acetyl-alpha-D-glucosamine = di-trans,octa-cis-undecaprenyl diphospho-[N-acetyl-alpha-D-glucosaminyl-(1-&gt;4)]-N-acetyl-alpha-D-muramoyl-L-alanyl-D-glutamyl-meso-2,6-diaminopimeloyl-D-alanyl-D-alanine + UDP + H(+)</text>
        <dbReference type="Rhea" id="RHEA:31227"/>
        <dbReference type="ChEBI" id="CHEBI:15378"/>
        <dbReference type="ChEBI" id="CHEBI:57705"/>
        <dbReference type="ChEBI" id="CHEBI:58223"/>
        <dbReference type="ChEBI" id="CHEBI:61387"/>
        <dbReference type="ChEBI" id="CHEBI:61388"/>
        <dbReference type="EC" id="2.4.1.227"/>
    </reaction>
</comment>
<keyword evidence="8 10" id="KW-0131">Cell cycle</keyword>
<dbReference type="Proteomes" id="UP001274321">
    <property type="component" value="Unassembled WGS sequence"/>
</dbReference>
<dbReference type="PANTHER" id="PTHR21015:SF22">
    <property type="entry name" value="GLYCOSYLTRANSFERASE"/>
    <property type="match status" value="1"/>
</dbReference>
<proteinExistence type="inferred from homology"/>
<dbReference type="NCBIfam" id="TIGR01133">
    <property type="entry name" value="murG"/>
    <property type="match status" value="1"/>
</dbReference>
<dbReference type="CDD" id="cd03785">
    <property type="entry name" value="GT28_MurG"/>
    <property type="match status" value="1"/>
</dbReference>
<evidence type="ECO:0000256" key="3">
    <source>
        <dbReference type="ARBA" id="ARBA00022676"/>
    </source>
</evidence>
<keyword evidence="9 10" id="KW-0961">Cell wall biogenesis/degradation</keyword>
<comment type="pathway">
    <text evidence="10">Cell wall biogenesis; peptidoglycan biosynthesis.</text>
</comment>
<evidence type="ECO:0000256" key="10">
    <source>
        <dbReference type="HAMAP-Rule" id="MF_00033"/>
    </source>
</evidence>
<accession>A0ABU4RL81</accession>
<dbReference type="EMBL" id="JAXAFJ010000002">
    <property type="protein sequence ID" value="MDX6805594.1"/>
    <property type="molecule type" value="Genomic_DNA"/>
</dbReference>
<comment type="subcellular location">
    <subcellularLocation>
        <location evidence="10">Cell membrane</location>
        <topology evidence="10">Peripheral membrane protein</topology>
        <orientation evidence="10">Cytoplasmic side</orientation>
    </subcellularLocation>
</comment>
<dbReference type="InterPro" id="IPR004276">
    <property type="entry name" value="GlycoTrans_28_N"/>
</dbReference>
<dbReference type="HAMAP" id="MF_00033">
    <property type="entry name" value="MurG"/>
    <property type="match status" value="1"/>
</dbReference>
<keyword evidence="4 10" id="KW-0808">Transferase</keyword>
<dbReference type="EC" id="2.4.1.227" evidence="10"/>
<evidence type="ECO:0000256" key="4">
    <source>
        <dbReference type="ARBA" id="ARBA00022679"/>
    </source>
</evidence>
<evidence type="ECO:0000259" key="11">
    <source>
        <dbReference type="Pfam" id="PF03033"/>
    </source>
</evidence>
<feature type="binding site" evidence="10">
    <location>
        <position position="125"/>
    </location>
    <ligand>
        <name>UDP-N-acetyl-alpha-D-glucosamine</name>
        <dbReference type="ChEBI" id="CHEBI:57705"/>
    </ligand>
</feature>
<keyword evidence="1 10" id="KW-1003">Cell membrane</keyword>
<reference evidence="13 14" key="1">
    <citation type="submission" date="2023-11" db="EMBL/GenBank/DDBJ databases">
        <authorList>
            <person name="Bao R."/>
        </authorList>
    </citation>
    <scope>NUCLEOTIDE SEQUENCE [LARGE SCALE GENOMIC DNA]</scope>
    <source>
        <strain evidence="13 14">PJ23</strain>
    </source>
</reference>
<organism evidence="13 14">
    <name type="scientific">Terrihabitans rhizophilus</name>
    <dbReference type="NCBI Taxonomy" id="3092662"/>
    <lineage>
        <taxon>Bacteria</taxon>
        <taxon>Pseudomonadati</taxon>
        <taxon>Pseudomonadota</taxon>
        <taxon>Alphaproteobacteria</taxon>
        <taxon>Hyphomicrobiales</taxon>
        <taxon>Terrihabitans</taxon>
    </lineage>
</organism>
<keyword evidence="3 10" id="KW-0328">Glycosyltransferase</keyword>
<gene>
    <name evidence="10 13" type="primary">murG</name>
    <name evidence="13" type="ORF">SCD90_05925</name>
</gene>
<evidence type="ECO:0000256" key="7">
    <source>
        <dbReference type="ARBA" id="ARBA00023136"/>
    </source>
</evidence>
<dbReference type="InterPro" id="IPR007235">
    <property type="entry name" value="Glyco_trans_28_C"/>
</dbReference>
<evidence type="ECO:0000313" key="13">
    <source>
        <dbReference type="EMBL" id="MDX6805594.1"/>
    </source>
</evidence>
<evidence type="ECO:0000256" key="9">
    <source>
        <dbReference type="ARBA" id="ARBA00023316"/>
    </source>
</evidence>
<evidence type="ECO:0000256" key="1">
    <source>
        <dbReference type="ARBA" id="ARBA00022475"/>
    </source>
</evidence>
<dbReference type="Pfam" id="PF03033">
    <property type="entry name" value="Glyco_transf_28"/>
    <property type="match status" value="1"/>
</dbReference>
<feature type="binding site" evidence="10">
    <location>
        <position position="195"/>
    </location>
    <ligand>
        <name>UDP-N-acetyl-alpha-D-glucosamine</name>
        <dbReference type="ChEBI" id="CHEBI:57705"/>
    </ligand>
</feature>
<feature type="domain" description="Glycosyltransferase family 28 N-terminal" evidence="11">
    <location>
        <begin position="7"/>
        <end position="143"/>
    </location>
</feature>
<dbReference type="PANTHER" id="PTHR21015">
    <property type="entry name" value="UDP-N-ACETYLGLUCOSAMINE--N-ACETYLMURAMYL-(PENTAPEPTIDE) PYROPHOSPHORYL-UNDECAPRENOL N-ACETYLGLUCOSAMINE TRANSFERASE 1"/>
    <property type="match status" value="1"/>
</dbReference>
<protein>
    <recommendedName>
        <fullName evidence="10">UDP-N-acetylglucosamine--N-acetylmuramyl-(pentapeptide) pyrophosphoryl-undecaprenol N-acetylglucosamine transferase</fullName>
        <ecNumber evidence="10">2.4.1.227</ecNumber>
    </recommendedName>
    <alternativeName>
        <fullName evidence="10">Undecaprenyl-PP-MurNAc-pentapeptide-UDPGlcNAc GlcNAc transferase</fullName>
    </alternativeName>
</protein>
<dbReference type="SUPFAM" id="SSF53756">
    <property type="entry name" value="UDP-Glycosyltransferase/glycogen phosphorylase"/>
    <property type="match status" value="1"/>
</dbReference>
<evidence type="ECO:0000259" key="12">
    <source>
        <dbReference type="Pfam" id="PF04101"/>
    </source>
</evidence>
<comment type="caution">
    <text evidence="13">The sequence shown here is derived from an EMBL/GenBank/DDBJ whole genome shotgun (WGS) entry which is preliminary data.</text>
</comment>
<keyword evidence="7 10" id="KW-0472">Membrane</keyword>
<comment type="function">
    <text evidence="10">Cell wall formation. Catalyzes the transfer of a GlcNAc subunit on undecaprenyl-pyrophosphoryl-MurNAc-pentapeptide (lipid intermediate I) to form undecaprenyl-pyrophosphoryl-MurNAc-(pentapeptide)GlcNAc (lipid intermediate II).</text>
</comment>